<keyword evidence="4" id="KW-0539">Nucleus</keyword>
<dbReference type="Proteomes" id="UP000734854">
    <property type="component" value="Unassembled WGS sequence"/>
</dbReference>
<dbReference type="GO" id="GO:0042393">
    <property type="term" value="F:histone binding"/>
    <property type="evidence" value="ECO:0007669"/>
    <property type="project" value="TreeGrafter"/>
</dbReference>
<dbReference type="Pfam" id="PF12717">
    <property type="entry name" value="Cnd1"/>
    <property type="match status" value="1"/>
</dbReference>
<evidence type="ECO:0000256" key="4">
    <source>
        <dbReference type="ARBA" id="ARBA00023242"/>
    </source>
</evidence>
<feature type="region of interest" description="Disordered" evidence="6">
    <location>
        <begin position="128"/>
        <end position="167"/>
    </location>
</feature>
<proteinExistence type="predicted"/>
<dbReference type="GO" id="GO:0010032">
    <property type="term" value="P:meiotic chromosome condensation"/>
    <property type="evidence" value="ECO:0007669"/>
    <property type="project" value="TreeGrafter"/>
</dbReference>
<evidence type="ECO:0000256" key="1">
    <source>
        <dbReference type="ARBA" id="ARBA00004123"/>
    </source>
</evidence>
<dbReference type="InterPro" id="IPR032682">
    <property type="entry name" value="Cnd1_C"/>
</dbReference>
<evidence type="ECO:0000256" key="5">
    <source>
        <dbReference type="ARBA" id="ARBA00023306"/>
    </source>
</evidence>
<dbReference type="PANTHER" id="PTHR14222:SF1">
    <property type="entry name" value="CONDENSIN-2 COMPLEX SUBUNIT D3"/>
    <property type="match status" value="1"/>
</dbReference>
<dbReference type="GO" id="GO:0000779">
    <property type="term" value="C:condensed chromosome, centromeric region"/>
    <property type="evidence" value="ECO:0007669"/>
    <property type="project" value="TreeGrafter"/>
</dbReference>
<keyword evidence="2" id="KW-0132">Cell division</keyword>
<feature type="compositionally biased region" description="Polar residues" evidence="6">
    <location>
        <begin position="1283"/>
        <end position="1299"/>
    </location>
</feature>
<organism evidence="8 9">
    <name type="scientific">Zingiber officinale</name>
    <name type="common">Ginger</name>
    <name type="synonym">Amomum zingiber</name>
    <dbReference type="NCBI Taxonomy" id="94328"/>
    <lineage>
        <taxon>Eukaryota</taxon>
        <taxon>Viridiplantae</taxon>
        <taxon>Streptophyta</taxon>
        <taxon>Embryophyta</taxon>
        <taxon>Tracheophyta</taxon>
        <taxon>Spermatophyta</taxon>
        <taxon>Magnoliopsida</taxon>
        <taxon>Liliopsida</taxon>
        <taxon>Zingiberales</taxon>
        <taxon>Zingiberaceae</taxon>
        <taxon>Zingiber</taxon>
    </lineage>
</organism>
<comment type="caution">
    <text evidence="8">The sequence shown here is derived from an EMBL/GenBank/DDBJ whole genome shotgun (WGS) entry which is preliminary data.</text>
</comment>
<dbReference type="GO" id="GO:0007076">
    <property type="term" value="P:mitotic chromosome condensation"/>
    <property type="evidence" value="ECO:0007669"/>
    <property type="project" value="InterPro"/>
</dbReference>
<evidence type="ECO:0000313" key="9">
    <source>
        <dbReference type="Proteomes" id="UP000734854"/>
    </source>
</evidence>
<dbReference type="OrthoDB" id="10263978at2759"/>
<dbReference type="GO" id="GO:0051301">
    <property type="term" value="P:cell division"/>
    <property type="evidence" value="ECO:0007669"/>
    <property type="project" value="UniProtKB-KW"/>
</dbReference>
<gene>
    <name evidence="8" type="ORF">ZIOFF_068112</name>
</gene>
<dbReference type="GO" id="GO:0005634">
    <property type="term" value="C:nucleus"/>
    <property type="evidence" value="ECO:0007669"/>
    <property type="project" value="UniProtKB-SubCell"/>
</dbReference>
<comment type="subcellular location">
    <subcellularLocation>
        <location evidence="1">Nucleus</location>
    </subcellularLocation>
</comment>
<evidence type="ECO:0000256" key="3">
    <source>
        <dbReference type="ARBA" id="ARBA00022776"/>
    </source>
</evidence>
<feature type="domain" description="Condensin complex subunit 1 C-terminal" evidence="7">
    <location>
        <begin position="893"/>
        <end position="1012"/>
    </location>
</feature>
<protein>
    <recommendedName>
        <fullName evidence="7">Condensin complex subunit 1 C-terminal domain-containing protein</fullName>
    </recommendedName>
</protein>
<name>A0A8J5CXX3_ZINOF</name>
<dbReference type="InterPro" id="IPR026971">
    <property type="entry name" value="CND1/NCAPD3"/>
</dbReference>
<evidence type="ECO:0000313" key="8">
    <source>
        <dbReference type="EMBL" id="KAG6474188.1"/>
    </source>
</evidence>
<dbReference type="PANTHER" id="PTHR14222">
    <property type="entry name" value="CONDENSIN"/>
    <property type="match status" value="1"/>
</dbReference>
<reference evidence="8 9" key="1">
    <citation type="submission" date="2020-08" db="EMBL/GenBank/DDBJ databases">
        <title>Plant Genome Project.</title>
        <authorList>
            <person name="Zhang R.-G."/>
        </authorList>
    </citation>
    <scope>NUCLEOTIDE SEQUENCE [LARGE SCALE GENOMIC DNA]</scope>
    <source>
        <tissue evidence="8">Rhizome</tissue>
    </source>
</reference>
<keyword evidence="5" id="KW-0131">Cell cycle</keyword>
<evidence type="ECO:0000256" key="2">
    <source>
        <dbReference type="ARBA" id="ARBA00022618"/>
    </source>
</evidence>
<feature type="region of interest" description="Disordered" evidence="6">
    <location>
        <begin position="1264"/>
        <end position="1314"/>
    </location>
</feature>
<evidence type="ECO:0000259" key="7">
    <source>
        <dbReference type="Pfam" id="PF12717"/>
    </source>
</evidence>
<keyword evidence="3" id="KW-0498">Mitosis</keyword>
<keyword evidence="9" id="KW-1185">Reference proteome</keyword>
<dbReference type="EMBL" id="JACMSC010000019">
    <property type="protein sequence ID" value="KAG6474188.1"/>
    <property type="molecule type" value="Genomic_DNA"/>
</dbReference>
<sequence>MEDDADESETLSSILSELESSHGCRDEESPLSESSILGLQSLLDAAPDNAVVVFWDRLAAGGLPASAILRPLSSSMEDSSPRLSLLAARAYLSLLLSPASPLFSLFTPLAFLSLLRSIRRSLKSLTLSSPASPELPLDASNGPSDRRRNGRKRKPPRPACRASTFPMDQASGVPDLLPRVLQLLDSVLCRVQLDGTADALKPLVETLSEILSSSSSHHGLQDLCFRVLYSLVSKPEHGDQTTSAAEVLRSLAPMLLSPVKSPSRASAIAFITKMLVPLGYENDAVRKALVYLPRFLSIKAPEKSEPRACAVDSIMEIVQAMQEEDRVGYAGFVVKMTQGKSQLRLLAVDLILSLLTSSPNSFVVKELPQYSNDNVWGVNCLRALIQRCSDSATAIRARALTNTAQLLGLLAVDSDSASHLWDLIGMGKVSFSDLLRSRCQDDKAAVRKAALLLVTKSIKLFGRPVEEVLLKILSSACSDPLVTIRKAAIIALSEACRIYPDGSVITQWLHSVPRLIVDNETSIQEDCENLFQELVLDRISRASNLNFEKDATSLESLFPEGLFDLLKGTCDSEVAICVRKICACLGKKKKIKVSVVRSLQNTIKISESLWLSTGKSIEKWTAPPGTWQLLSVVSLFTPKAVEWEFLHHHWHLLDKVIEEEHGKNNIDDGGEPNSFMWAGDRVHLLQTIANVSLELPPEPAAELACNLLDRLKNFNMNLSEVDAHVKALKTLCKRKATRAEEGDILVLKWVQQLLSKALEILDSYVTDVRESSKMDSFLTPQNRRKGTRDASISKLTFKAVTAAFTIGSSIIVCPSANIHGIVAVLHTIITSENSETKSRKLVGSTISFKELALPLYIQSWVTMGKMCLVDDKLAKRYIPLFVQELERSDNAALRNNIMVAMTDFCVRYTALVDCYIHKITISLRDSCEVVRRQTFILLSQLLQRDYVKWRGVLFLRFLLSLVDESAKIRHLADFLFGNILKAKAPLLAYNSFVEAIFFLNDCSIHSFNNETQGGLNNISQLFSIRGTDEKSRSQRMHIYLSLLRQMAPEHLLATSAKLCAEILAAASDGLLNIDDVAGLSVLRDALEILACKEMRIQPIRGSDSSEMDDEGGEGGGNINAARCRVVTQVAKKNLIQIAIPIFIELKQLLESKNSPLTGCLMECLRVLLKDYKSEIDEILVADKQLQKELLYDIQKYEAAKAKSTVAEAIANVQRSESYRSPLNGQNSAGIYTRVAENLGTQGKLASAVADAAAKAKVMSVLKEANRKTPTPLRAMNVPKLKDTQGSTGVLSSKRPQSVLESLRRRQSFESDEGD</sequence>
<evidence type="ECO:0000256" key="6">
    <source>
        <dbReference type="SAM" id="MobiDB-lite"/>
    </source>
</evidence>
<dbReference type="GO" id="GO:0000796">
    <property type="term" value="C:condensin complex"/>
    <property type="evidence" value="ECO:0007669"/>
    <property type="project" value="TreeGrafter"/>
</dbReference>
<accession>A0A8J5CXX3</accession>